<keyword evidence="3" id="KW-1185">Reference proteome</keyword>
<accession>A0AAE3ZZC4</accession>
<dbReference type="RefSeq" id="WP_310428865.1">
    <property type="nucleotide sequence ID" value="NZ_JAVDYC010000001.1"/>
</dbReference>
<gene>
    <name evidence="2" type="ORF">J2S44_008279</name>
</gene>
<organism evidence="2 3">
    <name type="scientific">Catenuloplanes niger</name>
    <dbReference type="NCBI Taxonomy" id="587534"/>
    <lineage>
        <taxon>Bacteria</taxon>
        <taxon>Bacillati</taxon>
        <taxon>Actinomycetota</taxon>
        <taxon>Actinomycetes</taxon>
        <taxon>Micromonosporales</taxon>
        <taxon>Micromonosporaceae</taxon>
        <taxon>Catenuloplanes</taxon>
    </lineage>
</organism>
<name>A0AAE3ZZC4_9ACTN</name>
<dbReference type="InterPro" id="IPR036527">
    <property type="entry name" value="SCP2_sterol-bd_dom_sf"/>
</dbReference>
<reference evidence="2 3" key="1">
    <citation type="submission" date="2023-07" db="EMBL/GenBank/DDBJ databases">
        <title>Sequencing the genomes of 1000 actinobacteria strains.</title>
        <authorList>
            <person name="Klenk H.-P."/>
        </authorList>
    </citation>
    <scope>NUCLEOTIDE SEQUENCE [LARGE SCALE GENOMIC DNA]</scope>
    <source>
        <strain evidence="2 3">DSM 44711</strain>
    </source>
</reference>
<feature type="domain" description="SCP2" evidence="1">
    <location>
        <begin position="51"/>
        <end position="127"/>
    </location>
</feature>
<dbReference type="AlphaFoldDB" id="A0AAE3ZZC4"/>
<dbReference type="InterPro" id="IPR003033">
    <property type="entry name" value="SCP2_sterol-bd_dom"/>
</dbReference>
<sequence>MSALEQIRKSPSMAEFCDPLPRLIDAGTADLSRSFRRFGELAGPGQREPVTLGFHLVDATRYWRLRLGPDGATVSEETPDDVTPPRPEIEVITDERTWRDIAEGTLAPMAAVIAGRMRFRGDVAGARLVVRRLRR</sequence>
<evidence type="ECO:0000313" key="2">
    <source>
        <dbReference type="EMBL" id="MDR7328029.1"/>
    </source>
</evidence>
<comment type="caution">
    <text evidence="2">The sequence shown here is derived from an EMBL/GenBank/DDBJ whole genome shotgun (WGS) entry which is preliminary data.</text>
</comment>
<evidence type="ECO:0000313" key="3">
    <source>
        <dbReference type="Proteomes" id="UP001183629"/>
    </source>
</evidence>
<dbReference type="SUPFAM" id="SSF55718">
    <property type="entry name" value="SCP-like"/>
    <property type="match status" value="1"/>
</dbReference>
<dbReference type="Pfam" id="PF02036">
    <property type="entry name" value="SCP2"/>
    <property type="match status" value="1"/>
</dbReference>
<proteinExistence type="predicted"/>
<dbReference type="EMBL" id="JAVDYC010000001">
    <property type="protein sequence ID" value="MDR7328029.1"/>
    <property type="molecule type" value="Genomic_DNA"/>
</dbReference>
<dbReference type="Proteomes" id="UP001183629">
    <property type="component" value="Unassembled WGS sequence"/>
</dbReference>
<protein>
    <recommendedName>
        <fullName evidence="1">SCP2 domain-containing protein</fullName>
    </recommendedName>
</protein>
<evidence type="ECO:0000259" key="1">
    <source>
        <dbReference type="Pfam" id="PF02036"/>
    </source>
</evidence>
<dbReference type="Gene3D" id="3.30.1050.10">
    <property type="entry name" value="SCP2 sterol-binding domain"/>
    <property type="match status" value="1"/>
</dbReference>